<gene>
    <name evidence="1" type="ORF">ACAT0790_LOCUS5928</name>
</gene>
<name>A0A7S1L981_ALECA</name>
<proteinExistence type="predicted"/>
<dbReference type="AlphaFoldDB" id="A0A7S1L981"/>
<dbReference type="EMBL" id="HBGE01009988">
    <property type="protein sequence ID" value="CAD9097910.1"/>
    <property type="molecule type" value="Transcribed_RNA"/>
</dbReference>
<protein>
    <submittedName>
        <fullName evidence="1">Uncharacterized protein</fullName>
    </submittedName>
</protein>
<evidence type="ECO:0000313" key="1">
    <source>
        <dbReference type="EMBL" id="CAD9097910.1"/>
    </source>
</evidence>
<reference evidence="1" key="1">
    <citation type="submission" date="2021-01" db="EMBL/GenBank/DDBJ databases">
        <authorList>
            <person name="Corre E."/>
            <person name="Pelletier E."/>
            <person name="Niang G."/>
            <person name="Scheremetjew M."/>
            <person name="Finn R."/>
            <person name="Kale V."/>
            <person name="Holt S."/>
            <person name="Cochrane G."/>
            <person name="Meng A."/>
            <person name="Brown T."/>
            <person name="Cohen L."/>
        </authorList>
    </citation>
    <scope>NUCLEOTIDE SEQUENCE</scope>
    <source>
        <strain evidence="1">OF101</strain>
    </source>
</reference>
<organism evidence="1">
    <name type="scientific">Alexandrium catenella</name>
    <name type="common">Red tide dinoflagellate</name>
    <name type="synonym">Gonyaulax catenella</name>
    <dbReference type="NCBI Taxonomy" id="2925"/>
    <lineage>
        <taxon>Eukaryota</taxon>
        <taxon>Sar</taxon>
        <taxon>Alveolata</taxon>
        <taxon>Dinophyceae</taxon>
        <taxon>Gonyaulacales</taxon>
        <taxon>Pyrocystaceae</taxon>
        <taxon>Alexandrium</taxon>
    </lineage>
</organism>
<accession>A0A7S1L981</accession>
<sequence>MAVSRTASVVGAVTAETCTDLDGFIANAMNVASEEALDELVDHALSAMDEGIAECGEEDAEQTEALGDGQCYATCGEGPLEFGEDYEASLRQYLAQAVAKHFD</sequence>